<protein>
    <submittedName>
        <fullName evidence="3">Uncharacterized protein</fullName>
    </submittedName>
</protein>
<keyword evidence="4" id="KW-1185">Reference proteome</keyword>
<dbReference type="AlphaFoldDB" id="A0AAV5FXD5"/>
<proteinExistence type="predicted"/>
<dbReference type="PANTHER" id="PTHR45916">
    <property type="entry name" value="STRUCTURAL MAINTENANCE OF CHROMOSOMES PROTEIN 5"/>
    <property type="match status" value="1"/>
</dbReference>
<dbReference type="PANTHER" id="PTHR45916:SF1">
    <property type="entry name" value="STRUCTURAL MAINTENANCE OF CHROMOSOMES PROTEIN 5"/>
    <property type="match status" value="1"/>
</dbReference>
<dbReference type="EMBL" id="BQKI01000097">
    <property type="protein sequence ID" value="GJN39160.1"/>
    <property type="molecule type" value="Genomic_DNA"/>
</dbReference>
<keyword evidence="1" id="KW-0175">Coiled coil</keyword>
<dbReference type="GO" id="GO:0003697">
    <property type="term" value="F:single-stranded DNA binding"/>
    <property type="evidence" value="ECO:0007669"/>
    <property type="project" value="TreeGrafter"/>
</dbReference>
<reference evidence="3" key="1">
    <citation type="journal article" date="2018" name="DNA Res.">
        <title>Multiple hybrid de novo genome assembly of finger millet, an orphan allotetraploid crop.</title>
        <authorList>
            <person name="Hatakeyama M."/>
            <person name="Aluri S."/>
            <person name="Balachadran M.T."/>
            <person name="Sivarajan S.R."/>
            <person name="Patrignani A."/>
            <person name="Gruter S."/>
            <person name="Poveda L."/>
            <person name="Shimizu-Inatsugi R."/>
            <person name="Baeten J."/>
            <person name="Francoijs K.J."/>
            <person name="Nataraja K.N."/>
            <person name="Reddy Y.A.N."/>
            <person name="Phadnis S."/>
            <person name="Ravikumar R.L."/>
            <person name="Schlapbach R."/>
            <person name="Sreeman S.M."/>
            <person name="Shimizu K.K."/>
        </authorList>
    </citation>
    <scope>NUCLEOTIDE SEQUENCE</scope>
</reference>
<organism evidence="3 4">
    <name type="scientific">Eleusine coracana subsp. coracana</name>
    <dbReference type="NCBI Taxonomy" id="191504"/>
    <lineage>
        <taxon>Eukaryota</taxon>
        <taxon>Viridiplantae</taxon>
        <taxon>Streptophyta</taxon>
        <taxon>Embryophyta</taxon>
        <taxon>Tracheophyta</taxon>
        <taxon>Spermatophyta</taxon>
        <taxon>Magnoliopsida</taxon>
        <taxon>Liliopsida</taxon>
        <taxon>Poales</taxon>
        <taxon>Poaceae</taxon>
        <taxon>PACMAD clade</taxon>
        <taxon>Chloridoideae</taxon>
        <taxon>Cynodonteae</taxon>
        <taxon>Eleusininae</taxon>
        <taxon>Eleusine</taxon>
    </lineage>
</organism>
<accession>A0AAV5FXD5</accession>
<evidence type="ECO:0000256" key="1">
    <source>
        <dbReference type="ARBA" id="ARBA00023054"/>
    </source>
</evidence>
<dbReference type="Proteomes" id="UP001054889">
    <property type="component" value="Unassembled WGS sequence"/>
</dbReference>
<evidence type="ECO:0000313" key="4">
    <source>
        <dbReference type="Proteomes" id="UP001054889"/>
    </source>
</evidence>
<sequence length="364" mass="39045">MLNSIHQPVTLPTLVQIESISIKLQDDKEEYERCCSDIETVKGKWLPTLRNLVSKINDTFSHNFQEMAVAGEVSLGMDPINERKMFQQLVRAASQLNTPQCFLLTPKLLPDLEYSDACSILNIMNGPWIEQPSKGGSSLRVLKNAKHKLGALGIVGEPSPIRFPLLLHRLKTALRPLQPAHAPATSLSVGLAIAPKSGLRLPPVAHRRAPATELPPSPRPPSSHLRPSCRRAPPPPGLAHARSAADCLVPARAPLNVGLLPYFTGFARCPAPPRAPCCRRLLPLSPASLVALLPRVPPAAAYSCMCCSHSSPAPACAAPELLLSAKVVGTTSSRTCLVLKCSSTPMASTCSMNCLKSMAMATKL</sequence>
<gene>
    <name evidence="3" type="primary">gb28261</name>
    <name evidence="3" type="ORF">PR202_gb28261</name>
</gene>
<reference evidence="3" key="2">
    <citation type="submission" date="2021-12" db="EMBL/GenBank/DDBJ databases">
        <title>Resequencing data analysis of finger millet.</title>
        <authorList>
            <person name="Hatakeyama M."/>
            <person name="Aluri S."/>
            <person name="Balachadran M.T."/>
            <person name="Sivarajan S.R."/>
            <person name="Poveda L."/>
            <person name="Shimizu-Inatsugi R."/>
            <person name="Schlapbach R."/>
            <person name="Sreeman S.M."/>
            <person name="Shimizu K.K."/>
        </authorList>
    </citation>
    <scope>NUCLEOTIDE SEQUENCE</scope>
</reference>
<evidence type="ECO:0000313" key="3">
    <source>
        <dbReference type="EMBL" id="GJN39160.1"/>
    </source>
</evidence>
<name>A0AAV5FXD5_ELECO</name>
<dbReference type="GO" id="GO:0005634">
    <property type="term" value="C:nucleus"/>
    <property type="evidence" value="ECO:0007669"/>
    <property type="project" value="TreeGrafter"/>
</dbReference>
<evidence type="ECO:0000256" key="2">
    <source>
        <dbReference type="SAM" id="MobiDB-lite"/>
    </source>
</evidence>
<feature type="region of interest" description="Disordered" evidence="2">
    <location>
        <begin position="208"/>
        <end position="237"/>
    </location>
</feature>
<dbReference type="GO" id="GO:0000724">
    <property type="term" value="P:double-strand break repair via homologous recombination"/>
    <property type="evidence" value="ECO:0007669"/>
    <property type="project" value="TreeGrafter"/>
</dbReference>
<dbReference type="GO" id="GO:0030915">
    <property type="term" value="C:Smc5-Smc6 complex"/>
    <property type="evidence" value="ECO:0007669"/>
    <property type="project" value="TreeGrafter"/>
</dbReference>
<comment type="caution">
    <text evidence="3">The sequence shown here is derived from an EMBL/GenBank/DDBJ whole genome shotgun (WGS) entry which is preliminary data.</text>
</comment>